<gene>
    <name evidence="2" type="ORF">MMAD_50450</name>
</gene>
<dbReference type="RefSeq" id="WP_163742392.1">
    <property type="nucleotide sequence ID" value="NZ_AP022610.1"/>
</dbReference>
<reference evidence="2 3" key="1">
    <citation type="journal article" date="2019" name="Emerg. Microbes Infect.">
        <title>Comprehensive subspecies identification of 175 nontuberculous mycobacteria species based on 7547 genomic profiles.</title>
        <authorList>
            <person name="Matsumoto Y."/>
            <person name="Kinjo T."/>
            <person name="Motooka D."/>
            <person name="Nabeya D."/>
            <person name="Jung N."/>
            <person name="Uechi K."/>
            <person name="Horii T."/>
            <person name="Iida T."/>
            <person name="Fujita J."/>
            <person name="Nakamura S."/>
        </authorList>
    </citation>
    <scope>NUCLEOTIDE SEQUENCE [LARGE SCALE GENOMIC DNA]</scope>
    <source>
        <strain evidence="2 3">JCM 13574</strain>
    </source>
</reference>
<name>A0A7I7XNH3_9MYCO</name>
<organism evidence="2 3">
    <name type="scientific">Mycolicibacterium madagascariense</name>
    <dbReference type="NCBI Taxonomy" id="212765"/>
    <lineage>
        <taxon>Bacteria</taxon>
        <taxon>Bacillati</taxon>
        <taxon>Actinomycetota</taxon>
        <taxon>Actinomycetes</taxon>
        <taxon>Mycobacteriales</taxon>
        <taxon>Mycobacteriaceae</taxon>
        <taxon>Mycolicibacterium</taxon>
    </lineage>
</organism>
<evidence type="ECO:0000313" key="3">
    <source>
        <dbReference type="Proteomes" id="UP000466517"/>
    </source>
</evidence>
<dbReference type="AlphaFoldDB" id="A0A7I7XNH3"/>
<accession>A0A7I7XNH3</accession>
<dbReference type="Proteomes" id="UP000466517">
    <property type="component" value="Chromosome"/>
</dbReference>
<feature type="transmembrane region" description="Helical" evidence="1">
    <location>
        <begin position="6"/>
        <end position="28"/>
    </location>
</feature>
<feature type="transmembrane region" description="Helical" evidence="1">
    <location>
        <begin position="40"/>
        <end position="67"/>
    </location>
</feature>
<keyword evidence="1" id="KW-0812">Transmembrane</keyword>
<keyword evidence="1" id="KW-0472">Membrane</keyword>
<dbReference type="EMBL" id="AP022610">
    <property type="protein sequence ID" value="BBZ30750.1"/>
    <property type="molecule type" value="Genomic_DNA"/>
</dbReference>
<keyword evidence="1" id="KW-1133">Transmembrane helix</keyword>
<proteinExistence type="predicted"/>
<protein>
    <submittedName>
        <fullName evidence="2">Uncharacterized protein</fullName>
    </submittedName>
</protein>
<keyword evidence="3" id="KW-1185">Reference proteome</keyword>
<sequence>MLTTFVLVYLVGWIVTTGLTFVASRRLADGPTTPRSTFAFSLLAGLVWPLMILGVVEVSSVVVYAAAKSWRHDSSVPDSWLGAGAFDGVVVPLR</sequence>
<dbReference type="KEGG" id="mmag:MMAD_50450"/>
<evidence type="ECO:0000313" key="2">
    <source>
        <dbReference type="EMBL" id="BBZ30750.1"/>
    </source>
</evidence>
<evidence type="ECO:0000256" key="1">
    <source>
        <dbReference type="SAM" id="Phobius"/>
    </source>
</evidence>